<accession>A0AAV6VDH9</accession>
<sequence length="110" mass="12424">MVYFSDTRVLMVQLFAGCHRVLEEAETAMSGMTSLFHSLFPIVPVGGHSHFFFRTDHASVHRTVPVREVIRDPGGGRFRVRIDFSKRGPDCLGKCITQGRLHPLRCHSLC</sequence>
<keyword evidence="2" id="KW-1185">Reference proteome</keyword>
<comment type="caution">
    <text evidence="1">The sequence shown here is derived from an EMBL/GenBank/DDBJ whole genome shotgun (WGS) entry which is preliminary data.</text>
</comment>
<evidence type="ECO:0000313" key="2">
    <source>
        <dbReference type="Proteomes" id="UP000827092"/>
    </source>
</evidence>
<evidence type="ECO:0008006" key="3">
    <source>
        <dbReference type="Google" id="ProtNLM"/>
    </source>
</evidence>
<dbReference type="AlphaFoldDB" id="A0AAV6VDH9"/>
<evidence type="ECO:0000313" key="1">
    <source>
        <dbReference type="EMBL" id="KAG8194734.1"/>
    </source>
</evidence>
<organism evidence="1 2">
    <name type="scientific">Oedothorax gibbosus</name>
    <dbReference type="NCBI Taxonomy" id="931172"/>
    <lineage>
        <taxon>Eukaryota</taxon>
        <taxon>Metazoa</taxon>
        <taxon>Ecdysozoa</taxon>
        <taxon>Arthropoda</taxon>
        <taxon>Chelicerata</taxon>
        <taxon>Arachnida</taxon>
        <taxon>Araneae</taxon>
        <taxon>Araneomorphae</taxon>
        <taxon>Entelegynae</taxon>
        <taxon>Araneoidea</taxon>
        <taxon>Linyphiidae</taxon>
        <taxon>Erigoninae</taxon>
        <taxon>Oedothorax</taxon>
    </lineage>
</organism>
<reference evidence="1 2" key="1">
    <citation type="journal article" date="2022" name="Nat. Ecol. Evol.">
        <title>A masculinizing supergene underlies an exaggerated male reproductive morph in a spider.</title>
        <authorList>
            <person name="Hendrickx F."/>
            <person name="De Corte Z."/>
            <person name="Sonet G."/>
            <person name="Van Belleghem S.M."/>
            <person name="Kostlbacher S."/>
            <person name="Vangestel C."/>
        </authorList>
    </citation>
    <scope>NUCLEOTIDE SEQUENCE [LARGE SCALE GENOMIC DNA]</scope>
    <source>
        <strain evidence="1">W744_W776</strain>
    </source>
</reference>
<dbReference type="EMBL" id="JAFNEN010000099">
    <property type="protein sequence ID" value="KAG8194734.1"/>
    <property type="molecule type" value="Genomic_DNA"/>
</dbReference>
<proteinExistence type="predicted"/>
<name>A0AAV6VDH9_9ARAC</name>
<dbReference type="Proteomes" id="UP000827092">
    <property type="component" value="Unassembled WGS sequence"/>
</dbReference>
<gene>
    <name evidence="1" type="ORF">JTE90_026382</name>
</gene>
<protein>
    <recommendedName>
        <fullName evidence="3">Tc1-like transposase DDE domain-containing protein</fullName>
    </recommendedName>
</protein>